<evidence type="ECO:0000313" key="2">
    <source>
        <dbReference type="Proteomes" id="UP000199150"/>
    </source>
</evidence>
<proteinExistence type="predicted"/>
<accession>A0A1G4RYJ5</accession>
<dbReference type="STRING" id="260084.SAMN02927928_2275"/>
<keyword evidence="1" id="KW-0813">Transport</keyword>
<dbReference type="EMBL" id="FMTS01000003">
    <property type="protein sequence ID" value="SCW62033.1"/>
    <property type="molecule type" value="Genomic_DNA"/>
</dbReference>
<dbReference type="Proteomes" id="UP000199150">
    <property type="component" value="Unassembled WGS sequence"/>
</dbReference>
<dbReference type="AlphaFoldDB" id="A0A1G4RYJ5"/>
<dbReference type="Gene3D" id="3.40.190.10">
    <property type="entry name" value="Periplasmic binding protein-like II"/>
    <property type="match status" value="1"/>
</dbReference>
<gene>
    <name evidence="1" type="ORF">SAMN02927928_2275</name>
</gene>
<sequence>MSKVKYRGLTWDHPRGFNALDAAAKATPELGLSWDKHSLEGFETHPIADLCEQYDLVVLDHPHIGEAVAGDCLRPLEDTFTPEEIVAWPRDCIGPSLKSYQFAGKHWALPLDAATQVMACRGGIVPPQTWDEVLAFDGPVALSLAGPHAALSFQSICAALGERPAMKDPDVLISEAVGLTALDIMQRLTDTSPLSVREKNPIGILQHMVDHEDVALCPLIYGYVNYANDLTFANAPCSAGGIGSTLGGTGIGISKRCEITPALLDHLRWLMSPQTQIGFIPAHDGQPSLRAAWLDAVVNARWGDFYRNTYQTLETAYVRPRHNRAIAFQTAASEAIRDTLYKQRSHDQLLTQLQTLYAGTRVPGSER</sequence>
<keyword evidence="1" id="KW-0762">Sugar transport</keyword>
<name>A0A1G4RYJ5_9CAUL</name>
<evidence type="ECO:0000313" key="1">
    <source>
        <dbReference type="EMBL" id="SCW62033.1"/>
    </source>
</evidence>
<keyword evidence="2" id="KW-1185">Reference proteome</keyword>
<dbReference type="SUPFAM" id="SSF53850">
    <property type="entry name" value="Periplasmic binding protein-like II"/>
    <property type="match status" value="1"/>
</dbReference>
<organism evidence="1 2">
    <name type="scientific">Asticcacaulis taihuensis</name>
    <dbReference type="NCBI Taxonomy" id="260084"/>
    <lineage>
        <taxon>Bacteria</taxon>
        <taxon>Pseudomonadati</taxon>
        <taxon>Pseudomonadota</taxon>
        <taxon>Alphaproteobacteria</taxon>
        <taxon>Caulobacterales</taxon>
        <taxon>Caulobacteraceae</taxon>
        <taxon>Asticcacaulis</taxon>
    </lineage>
</organism>
<dbReference type="RefSeq" id="WP_090647839.1">
    <property type="nucleotide sequence ID" value="NZ_CBCRYE010000001.1"/>
</dbReference>
<protein>
    <submittedName>
        <fullName evidence="1">Multiple sugar transport system substrate-binding protein</fullName>
    </submittedName>
</protein>
<dbReference type="OrthoDB" id="9811622at2"/>
<reference evidence="2" key="1">
    <citation type="submission" date="2016-10" db="EMBL/GenBank/DDBJ databases">
        <authorList>
            <person name="Varghese N."/>
            <person name="Submissions S."/>
        </authorList>
    </citation>
    <scope>NUCLEOTIDE SEQUENCE [LARGE SCALE GENOMIC DNA]</scope>
    <source>
        <strain evidence="2">CGMCC 1.3431</strain>
    </source>
</reference>